<dbReference type="Gene3D" id="3.40.50.450">
    <property type="match status" value="1"/>
</dbReference>
<evidence type="ECO:0000313" key="2">
    <source>
        <dbReference type="Proteomes" id="UP001297361"/>
    </source>
</evidence>
<dbReference type="Proteomes" id="UP001297361">
    <property type="component" value="Unassembled WGS sequence"/>
</dbReference>
<dbReference type="RefSeq" id="WP_228427387.1">
    <property type="nucleotide sequence ID" value="NZ_JAJFNJ020000003.1"/>
</dbReference>
<reference evidence="1" key="2">
    <citation type="submission" date="2024-01" db="EMBL/GenBank/DDBJ databases">
        <title>Long-read genome sequencing of X. campestris pv. papavericola.</title>
        <authorList>
            <person name="Hussain R.M.F."/>
            <person name="Greer S."/>
            <person name="Harrison J."/>
            <person name="Grant M."/>
            <person name="Vicente J."/>
            <person name="Studholme D.J."/>
        </authorList>
    </citation>
    <scope>NUCLEOTIDE SEQUENCE</scope>
    <source>
        <strain evidence="1">NCPPB 2970</strain>
    </source>
</reference>
<organism evidence="1 2">
    <name type="scientific">Xanthomonas campestris pv. papavericola</name>
    <dbReference type="NCBI Taxonomy" id="487881"/>
    <lineage>
        <taxon>Bacteria</taxon>
        <taxon>Pseudomonadati</taxon>
        <taxon>Pseudomonadota</taxon>
        <taxon>Gammaproteobacteria</taxon>
        <taxon>Lysobacterales</taxon>
        <taxon>Lysobacteraceae</taxon>
        <taxon>Xanthomonas</taxon>
    </lineage>
</organism>
<sequence>MARKAVKKVAKKIVRKVAKGTKVSPKETGSLLARFPRHAVGKCIRIAKAIFEQNAGHPCTPAEAAAFVGVGLNGPFNVEISSASKFGLLERPTTGQIQPTQLAKKIIRPQSPGDEVDGYREAVLKAPEISEVYKHYRGENLPDDQFFKNTVVETYKVPSDNFLEFKQIFLDSLESAQLINRHGDKIRIVDASDEDAPSTVPSERIKKLGKAANVGANDTCFVMQPFAAPLGDYYEKIYKPAIEKAGLKPVRADADIFGTGKIMDQVWDGIRAAKVLVAELTTRNPNVFYELGLAHALEKPVVLVSSREDDVPFDLQHIRVIYYDSTDPFWGVKLIEKVAENVLSAINNPKEAIFKSREE</sequence>
<dbReference type="SUPFAM" id="SSF52309">
    <property type="entry name" value="N-(deoxy)ribosyltransferase-like"/>
    <property type="match status" value="1"/>
</dbReference>
<dbReference type="EMBL" id="JAJFNJ020000003">
    <property type="protein sequence ID" value="MEC3887418.1"/>
    <property type="molecule type" value="Genomic_DNA"/>
</dbReference>
<proteinExistence type="predicted"/>
<accession>A0AAJ3CCZ3</accession>
<dbReference type="AlphaFoldDB" id="A0AAJ3CCZ3"/>
<reference evidence="1" key="1">
    <citation type="submission" date="2021-10" db="EMBL/GenBank/DDBJ databases">
        <authorList>
            <person name="Hussein R."/>
            <person name="Harrison J."/>
            <person name="Studholme D.J."/>
            <person name="Vicente J."/>
            <person name="Grant M."/>
        </authorList>
    </citation>
    <scope>NUCLEOTIDE SEQUENCE</scope>
    <source>
        <strain evidence="1">NCPPB 2970</strain>
    </source>
</reference>
<protein>
    <submittedName>
        <fullName evidence="1">Nucleoside 2-deoxyribosyltransferase</fullName>
    </submittedName>
</protein>
<evidence type="ECO:0000313" key="1">
    <source>
        <dbReference type="EMBL" id="MEC3887418.1"/>
    </source>
</evidence>
<gene>
    <name evidence="1" type="ORF">LLE72_006535</name>
</gene>
<comment type="caution">
    <text evidence="1">The sequence shown here is derived from an EMBL/GenBank/DDBJ whole genome shotgun (WGS) entry which is preliminary data.</text>
</comment>
<name>A0AAJ3CCZ3_XANCA</name>